<feature type="domain" description="Transglutaminase-like" evidence="1">
    <location>
        <begin position="305"/>
        <end position="366"/>
    </location>
</feature>
<dbReference type="RefSeq" id="WP_349139586.1">
    <property type="nucleotide sequence ID" value="NZ_JBBMFT010000002.1"/>
</dbReference>
<dbReference type="PANTHER" id="PTHR38339">
    <property type="entry name" value="TRANSGLUTAMINASE DOMAIN PROTEIN"/>
    <property type="match status" value="1"/>
</dbReference>
<gene>
    <name evidence="2" type="ORF">WMO45_05660</name>
</gene>
<dbReference type="SMART" id="SM00460">
    <property type="entry name" value="TGc"/>
    <property type="match status" value="1"/>
</dbReference>
<dbReference type="EMBL" id="JBBMFT010000002">
    <property type="protein sequence ID" value="MEQ2456003.1"/>
    <property type="molecule type" value="Genomic_DNA"/>
</dbReference>
<evidence type="ECO:0000313" key="3">
    <source>
        <dbReference type="Proteomes" id="UP001440599"/>
    </source>
</evidence>
<dbReference type="Pfam" id="PF01841">
    <property type="entry name" value="Transglut_core"/>
    <property type="match status" value="1"/>
</dbReference>
<accession>A0ABV1EN34</accession>
<sequence>MSKNDAFLHLYDALPDDIARRKAMGDLEGALRLIDARLAGGAQPQLAPRLEAERLRLTRLPYDYPYTKAQGLEQIRAEWPACTPAQLEALMDAGRIDWRMIGGEVHLHRRFLESLRLYPKDAPGLVHTPVDNTARDALLARMRAEGGLTASITLRASIQALVPVEGKAVEAWLPLPAACPQQSHIELLEHTPGGVAAPENAPQRTMWWKTSGVSGFSVTYRYQFHARYTDPMSIAADPVQPAFDLEEQYPHIVFTPYLRALAGELTRGCTSPAEKARAIYDYVTEQVDYRFQPAYLQLDCIADQCAKTLRGDCGVFALLFITLCRIAGIPARWQSGLAVRPDHVGPHDWAMFYIAPHGWLWADCSFGSSARRCGEPERRSHYFGNLDPWRMVANSAFQAPLAPPMSGWRQDPYDNQCGELMVDGRGLDESERVWQQEVLEFQLL</sequence>
<proteinExistence type="predicted"/>
<dbReference type="Proteomes" id="UP001440599">
    <property type="component" value="Unassembled WGS sequence"/>
</dbReference>
<reference evidence="2 3" key="1">
    <citation type="submission" date="2024-03" db="EMBL/GenBank/DDBJ databases">
        <title>Human intestinal bacterial collection.</title>
        <authorList>
            <person name="Pauvert C."/>
            <person name="Hitch T.C.A."/>
            <person name="Clavel T."/>
        </authorList>
    </citation>
    <scope>NUCLEOTIDE SEQUENCE [LARGE SCALE GENOMIC DNA]</scope>
    <source>
        <strain evidence="2 3">CLA-AP-H34</strain>
    </source>
</reference>
<dbReference type="InterPro" id="IPR038765">
    <property type="entry name" value="Papain-like_cys_pep_sf"/>
</dbReference>
<dbReference type="SUPFAM" id="SSF54001">
    <property type="entry name" value="Cysteine proteinases"/>
    <property type="match status" value="1"/>
</dbReference>
<dbReference type="InterPro" id="IPR002931">
    <property type="entry name" value="Transglutaminase-like"/>
</dbReference>
<dbReference type="Gene3D" id="3.10.620.30">
    <property type="match status" value="1"/>
</dbReference>
<keyword evidence="3" id="KW-1185">Reference proteome</keyword>
<protein>
    <submittedName>
        <fullName evidence="2">Transglutaminase-like domain-containing protein</fullName>
    </submittedName>
</protein>
<comment type="caution">
    <text evidence="2">The sequence shown here is derived from an EMBL/GenBank/DDBJ whole genome shotgun (WGS) entry which is preliminary data.</text>
</comment>
<organism evidence="2 3">
    <name type="scientific">Flavonifractor hominis</name>
    <dbReference type="NCBI Taxonomy" id="3133178"/>
    <lineage>
        <taxon>Bacteria</taxon>
        <taxon>Bacillati</taxon>
        <taxon>Bacillota</taxon>
        <taxon>Clostridia</taxon>
        <taxon>Eubacteriales</taxon>
        <taxon>Oscillospiraceae</taxon>
        <taxon>Flavonifractor</taxon>
    </lineage>
</organism>
<dbReference type="PANTHER" id="PTHR38339:SF1">
    <property type="entry name" value="TRANSGLUTAMINASE-LIKE DOMAIN-CONTAINING PROTEIN"/>
    <property type="match status" value="1"/>
</dbReference>
<evidence type="ECO:0000259" key="1">
    <source>
        <dbReference type="SMART" id="SM00460"/>
    </source>
</evidence>
<evidence type="ECO:0000313" key="2">
    <source>
        <dbReference type="EMBL" id="MEQ2456003.1"/>
    </source>
</evidence>
<name>A0ABV1EN34_9FIRM</name>